<dbReference type="InterPro" id="IPR015421">
    <property type="entry name" value="PyrdxlP-dep_Trfase_major"/>
</dbReference>
<feature type="domain" description="Aminotransferase class I/classII large" evidence="6">
    <location>
        <begin position="58"/>
        <end position="423"/>
    </location>
</feature>
<dbReference type="SUPFAM" id="SSF53383">
    <property type="entry name" value="PLP-dependent transferases"/>
    <property type="match status" value="1"/>
</dbReference>
<dbReference type="InterPro" id="IPR015424">
    <property type="entry name" value="PyrdxlP-dep_Trfase"/>
</dbReference>
<dbReference type="Gene3D" id="3.90.1150.100">
    <property type="match status" value="2"/>
</dbReference>
<keyword evidence="4 7" id="KW-0808">Transferase</keyword>
<dbReference type="GO" id="GO:0006520">
    <property type="term" value="P:amino acid metabolic process"/>
    <property type="evidence" value="ECO:0007669"/>
    <property type="project" value="InterPro"/>
</dbReference>
<dbReference type="Pfam" id="PF00155">
    <property type="entry name" value="Aminotran_1_2"/>
    <property type="match status" value="1"/>
</dbReference>
<organism evidence="7 8">
    <name type="scientific">Acetobacteroides hydrogenigenes</name>
    <dbReference type="NCBI Taxonomy" id="979970"/>
    <lineage>
        <taxon>Bacteria</taxon>
        <taxon>Pseudomonadati</taxon>
        <taxon>Bacteroidota</taxon>
        <taxon>Bacteroidia</taxon>
        <taxon>Bacteroidales</taxon>
        <taxon>Rikenellaceae</taxon>
        <taxon>Acetobacteroides</taxon>
    </lineage>
</organism>
<evidence type="ECO:0000256" key="5">
    <source>
        <dbReference type="ARBA" id="ARBA00022898"/>
    </source>
</evidence>
<dbReference type="EMBL" id="SLWB01000012">
    <property type="protein sequence ID" value="TCN64725.1"/>
    <property type="molecule type" value="Genomic_DNA"/>
</dbReference>
<dbReference type="GO" id="GO:0008483">
    <property type="term" value="F:transaminase activity"/>
    <property type="evidence" value="ECO:0007669"/>
    <property type="project" value="UniProtKB-KW"/>
</dbReference>
<evidence type="ECO:0000313" key="7">
    <source>
        <dbReference type="EMBL" id="TCN64725.1"/>
    </source>
</evidence>
<reference evidence="7 8" key="1">
    <citation type="submission" date="2019-03" db="EMBL/GenBank/DDBJ databases">
        <title>Genomic Encyclopedia of Archaeal and Bacterial Type Strains, Phase II (KMG-II): from individual species to whole genera.</title>
        <authorList>
            <person name="Goeker M."/>
        </authorList>
    </citation>
    <scope>NUCLEOTIDE SEQUENCE [LARGE SCALE GENOMIC DNA]</scope>
    <source>
        <strain evidence="7 8">RL-C</strain>
    </source>
</reference>
<name>A0A4R2EA51_9BACT</name>
<gene>
    <name evidence="7" type="ORF">CLV25_11252</name>
</gene>
<evidence type="ECO:0000259" key="6">
    <source>
        <dbReference type="Pfam" id="PF00155"/>
    </source>
</evidence>
<keyword evidence="5" id="KW-0663">Pyridoxal phosphate</keyword>
<dbReference type="CDD" id="cd00609">
    <property type="entry name" value="AAT_like"/>
    <property type="match status" value="1"/>
</dbReference>
<evidence type="ECO:0000256" key="4">
    <source>
        <dbReference type="ARBA" id="ARBA00022679"/>
    </source>
</evidence>
<sequence length="453" mass="50845">MNHSEAMHQTPIDIETVDRLKRESGIANVGKSSIRELVKLVVQIEKATNSQFVKMEMGVPGLATPAIAIEAEIEALRSGVTAVYPSIEGIDPLKKEMSRFVKNFLNVEVREEGCIPTVGSMQGGMAAFMVANRCDKAKDTVLFIDPGFPVQKNQLRMLGMKYETFDVYNYRGEKLRSKLEKYLQEGNISCIIYSNPNNPTWVCLTEKELQIIGDLATRYDVVVVEDLAYFAMDFRVDMSKPGVPPYQPTVAKYTDNYLMLISGSKAFSYAGQRIGCVVISDVLFKRRFPDLKRFFPNDEFGKAMIFGPIYGLSSGVAHSVQYGFAALLKAVNDGKYNFVEETREYGEKAKILKQIFEQNGFHIVYDRDEDKVLADGFYFTVGYQNLTGEELLEELLYYGVSAISLSTTGSKREGIRACVSQVARSQFGILEERLKMFNENHKVDKAVAQSTAL</sequence>
<evidence type="ECO:0000256" key="1">
    <source>
        <dbReference type="ARBA" id="ARBA00001933"/>
    </source>
</evidence>
<evidence type="ECO:0000256" key="2">
    <source>
        <dbReference type="ARBA" id="ARBA00007441"/>
    </source>
</evidence>
<protein>
    <submittedName>
        <fullName evidence="7">Aspartate/methionine/tyrosine aminotransferase</fullName>
    </submittedName>
</protein>
<comment type="similarity">
    <text evidence="2">Belongs to the class-I pyridoxal-phosphate-dependent aminotransferase family.</text>
</comment>
<keyword evidence="8" id="KW-1185">Reference proteome</keyword>
<dbReference type="Gene3D" id="3.40.640.10">
    <property type="entry name" value="Type I PLP-dependent aspartate aminotransferase-like (Major domain)"/>
    <property type="match status" value="1"/>
</dbReference>
<dbReference type="InterPro" id="IPR050596">
    <property type="entry name" value="AspAT/PAT-like"/>
</dbReference>
<accession>A0A4R2EA51</accession>
<dbReference type="InterPro" id="IPR004839">
    <property type="entry name" value="Aminotransferase_I/II_large"/>
</dbReference>
<evidence type="ECO:0000256" key="3">
    <source>
        <dbReference type="ARBA" id="ARBA00022576"/>
    </source>
</evidence>
<keyword evidence="3 7" id="KW-0032">Aminotransferase</keyword>
<proteinExistence type="inferred from homology"/>
<comment type="cofactor">
    <cofactor evidence="1">
        <name>pyridoxal 5'-phosphate</name>
        <dbReference type="ChEBI" id="CHEBI:597326"/>
    </cofactor>
</comment>
<dbReference type="PANTHER" id="PTHR46383:SF1">
    <property type="entry name" value="ASPARTATE AMINOTRANSFERASE"/>
    <property type="match status" value="1"/>
</dbReference>
<evidence type="ECO:0000313" key="8">
    <source>
        <dbReference type="Proteomes" id="UP000294830"/>
    </source>
</evidence>
<dbReference type="PANTHER" id="PTHR46383">
    <property type="entry name" value="ASPARTATE AMINOTRANSFERASE"/>
    <property type="match status" value="1"/>
</dbReference>
<dbReference type="GO" id="GO:0030170">
    <property type="term" value="F:pyridoxal phosphate binding"/>
    <property type="evidence" value="ECO:0007669"/>
    <property type="project" value="InterPro"/>
</dbReference>
<dbReference type="Proteomes" id="UP000294830">
    <property type="component" value="Unassembled WGS sequence"/>
</dbReference>
<dbReference type="AlphaFoldDB" id="A0A4R2EA51"/>
<comment type="caution">
    <text evidence="7">The sequence shown here is derived from an EMBL/GenBank/DDBJ whole genome shotgun (WGS) entry which is preliminary data.</text>
</comment>